<protein>
    <submittedName>
        <fullName evidence="1">Uncharacterized protein</fullName>
    </submittedName>
</protein>
<organism evidence="1">
    <name type="scientific">marine metagenome</name>
    <dbReference type="NCBI Taxonomy" id="408172"/>
    <lineage>
        <taxon>unclassified sequences</taxon>
        <taxon>metagenomes</taxon>
        <taxon>ecological metagenomes</taxon>
    </lineage>
</organism>
<name>A0A382L703_9ZZZZ</name>
<dbReference type="AlphaFoldDB" id="A0A382L703"/>
<reference evidence="1" key="1">
    <citation type="submission" date="2018-05" db="EMBL/GenBank/DDBJ databases">
        <authorList>
            <person name="Lanie J.A."/>
            <person name="Ng W.-L."/>
            <person name="Kazmierczak K.M."/>
            <person name="Andrzejewski T.M."/>
            <person name="Davidsen T.M."/>
            <person name="Wayne K.J."/>
            <person name="Tettelin H."/>
            <person name="Glass J.I."/>
            <person name="Rusch D."/>
            <person name="Podicherti R."/>
            <person name="Tsui H.-C.T."/>
            <person name="Winkler M.E."/>
        </authorList>
    </citation>
    <scope>NUCLEOTIDE SEQUENCE</scope>
</reference>
<proteinExistence type="predicted"/>
<dbReference type="EMBL" id="UINC01085159">
    <property type="protein sequence ID" value="SVC32440.1"/>
    <property type="molecule type" value="Genomic_DNA"/>
</dbReference>
<feature type="non-terminal residue" evidence="1">
    <location>
        <position position="46"/>
    </location>
</feature>
<evidence type="ECO:0000313" key="1">
    <source>
        <dbReference type="EMBL" id="SVC32440.1"/>
    </source>
</evidence>
<accession>A0A382L703</accession>
<gene>
    <name evidence="1" type="ORF">METZ01_LOCUS285294</name>
</gene>
<sequence length="46" mass="4932">MKLQKKKFLSQTLGLVSFAIIGANLDATEWPQLQGDAGRSGNAPTE</sequence>